<accession>A0A6H1NYV1</accession>
<gene>
    <name evidence="2" type="ORF">HFZ78_06730</name>
</gene>
<organism evidence="2 3">
    <name type="scientific">Priestia megaterium</name>
    <name type="common">Bacillus megaterium</name>
    <dbReference type="NCBI Taxonomy" id="1404"/>
    <lineage>
        <taxon>Bacteria</taxon>
        <taxon>Bacillati</taxon>
        <taxon>Bacillota</taxon>
        <taxon>Bacilli</taxon>
        <taxon>Bacillales</taxon>
        <taxon>Bacillaceae</taxon>
        <taxon>Priestia</taxon>
    </lineage>
</organism>
<dbReference type="Proteomes" id="UP000501868">
    <property type="component" value="Chromosome"/>
</dbReference>
<reference evidence="2 3" key="1">
    <citation type="submission" date="2020-04" db="EMBL/GenBank/DDBJ databases">
        <title>Genome-Wide Identification of 5-Methylcytosine Sites in Bacterial Genomes By High-Throughput Sequencing of MspJI Restriction Fragments.</title>
        <authorList>
            <person name="Wu V."/>
        </authorList>
    </citation>
    <scope>NUCLEOTIDE SEQUENCE [LARGE SCALE GENOMIC DNA]</scope>
    <source>
        <strain evidence="2 3">S2</strain>
    </source>
</reference>
<dbReference type="AlphaFoldDB" id="A0A6H1NYV1"/>
<keyword evidence="1" id="KW-0812">Transmembrane</keyword>
<evidence type="ECO:0000256" key="1">
    <source>
        <dbReference type="SAM" id="Phobius"/>
    </source>
</evidence>
<name>A0A6H1NYV1_PRIMG</name>
<protein>
    <recommendedName>
        <fullName evidence="4">NADH dehydrogenase subunit 4</fullName>
    </recommendedName>
</protein>
<sequence>MKLYLIISQILYLLSLIPWFVIWGLSFMSFDSGVNLSNGSFVLAISLYPVAVIISSILAWVFRVRKKRLACIINLIPMVWIMAFIGFMLVYN</sequence>
<feature type="transmembrane region" description="Helical" evidence="1">
    <location>
        <begin position="12"/>
        <end position="30"/>
    </location>
</feature>
<dbReference type="EMBL" id="CP051128">
    <property type="protein sequence ID" value="QIZ06438.1"/>
    <property type="molecule type" value="Genomic_DNA"/>
</dbReference>
<evidence type="ECO:0008006" key="4">
    <source>
        <dbReference type="Google" id="ProtNLM"/>
    </source>
</evidence>
<feature type="transmembrane region" description="Helical" evidence="1">
    <location>
        <begin position="42"/>
        <end position="62"/>
    </location>
</feature>
<reference evidence="2 3" key="2">
    <citation type="submission" date="2020-04" db="EMBL/GenBank/DDBJ databases">
        <authorList>
            <person name="Fomenkov A."/>
            <person name="Anton B.P."/>
            <person name="Roberts R.J."/>
        </authorList>
    </citation>
    <scope>NUCLEOTIDE SEQUENCE [LARGE SCALE GENOMIC DNA]</scope>
    <source>
        <strain evidence="2 3">S2</strain>
    </source>
</reference>
<evidence type="ECO:0000313" key="2">
    <source>
        <dbReference type="EMBL" id="QIZ06438.1"/>
    </source>
</evidence>
<feature type="transmembrane region" description="Helical" evidence="1">
    <location>
        <begin position="69"/>
        <end position="91"/>
    </location>
</feature>
<evidence type="ECO:0000313" key="3">
    <source>
        <dbReference type="Proteomes" id="UP000501868"/>
    </source>
</evidence>
<keyword evidence="1" id="KW-1133">Transmembrane helix</keyword>
<keyword evidence="1" id="KW-0472">Membrane</keyword>
<proteinExistence type="predicted"/>